<evidence type="ECO:0000256" key="2">
    <source>
        <dbReference type="PROSITE-ProRule" id="PRU00497"/>
    </source>
</evidence>
<accession>A0AAQ4DGM1</accession>
<dbReference type="PROSITE" id="PS51155">
    <property type="entry name" value="CHIT_BIND_RR_2"/>
    <property type="match status" value="1"/>
</dbReference>
<comment type="caution">
    <text evidence="4">The sequence shown here is derived from an EMBL/GenBank/DDBJ whole genome shotgun (WGS) entry which is preliminary data.</text>
</comment>
<dbReference type="AlphaFoldDB" id="A0AAQ4DGM1"/>
<dbReference type="PROSITE" id="PS00233">
    <property type="entry name" value="CHIT_BIND_RR_1"/>
    <property type="match status" value="1"/>
</dbReference>
<feature type="compositionally biased region" description="Acidic residues" evidence="3">
    <location>
        <begin position="104"/>
        <end position="115"/>
    </location>
</feature>
<dbReference type="InterPro" id="IPR051217">
    <property type="entry name" value="Insect_Cuticle_Struc_Prot"/>
</dbReference>
<reference evidence="4 5" key="1">
    <citation type="journal article" date="2023" name="Arcadia Sci">
        <title>De novo assembly of a long-read Amblyomma americanum tick genome.</title>
        <authorList>
            <person name="Chou S."/>
            <person name="Poskanzer K.E."/>
            <person name="Rollins M."/>
            <person name="Thuy-Boun P.S."/>
        </authorList>
    </citation>
    <scope>NUCLEOTIDE SEQUENCE [LARGE SCALE GENOMIC DNA]</scope>
    <source>
        <strain evidence="4">F_SG_1</strain>
        <tissue evidence="4">Salivary glands</tissue>
    </source>
</reference>
<evidence type="ECO:0000256" key="3">
    <source>
        <dbReference type="SAM" id="MobiDB-lite"/>
    </source>
</evidence>
<protein>
    <recommendedName>
        <fullName evidence="6">Cuticular protein</fullName>
    </recommendedName>
</protein>
<feature type="compositionally biased region" description="Pro residues" evidence="3">
    <location>
        <begin position="210"/>
        <end position="223"/>
    </location>
</feature>
<proteinExistence type="predicted"/>
<keyword evidence="5" id="KW-1185">Reference proteome</keyword>
<dbReference type="GO" id="GO:0005615">
    <property type="term" value="C:extracellular space"/>
    <property type="evidence" value="ECO:0007669"/>
    <property type="project" value="TreeGrafter"/>
</dbReference>
<dbReference type="PANTHER" id="PTHR12236">
    <property type="entry name" value="STRUCTURAL CONTITUENT OF CUTICLE"/>
    <property type="match status" value="1"/>
</dbReference>
<organism evidence="4 5">
    <name type="scientific">Amblyomma americanum</name>
    <name type="common">Lone star tick</name>
    <dbReference type="NCBI Taxonomy" id="6943"/>
    <lineage>
        <taxon>Eukaryota</taxon>
        <taxon>Metazoa</taxon>
        <taxon>Ecdysozoa</taxon>
        <taxon>Arthropoda</taxon>
        <taxon>Chelicerata</taxon>
        <taxon>Arachnida</taxon>
        <taxon>Acari</taxon>
        <taxon>Parasitiformes</taxon>
        <taxon>Ixodida</taxon>
        <taxon>Ixodoidea</taxon>
        <taxon>Ixodidae</taxon>
        <taxon>Amblyomminae</taxon>
        <taxon>Amblyomma</taxon>
    </lineage>
</organism>
<feature type="region of interest" description="Disordered" evidence="3">
    <location>
        <begin position="95"/>
        <end position="258"/>
    </location>
</feature>
<evidence type="ECO:0000313" key="5">
    <source>
        <dbReference type="Proteomes" id="UP001321473"/>
    </source>
</evidence>
<feature type="compositionally biased region" description="Low complexity" evidence="3">
    <location>
        <begin position="132"/>
        <end position="157"/>
    </location>
</feature>
<keyword evidence="1 2" id="KW-0193">Cuticle</keyword>
<evidence type="ECO:0000256" key="1">
    <source>
        <dbReference type="ARBA" id="ARBA00022460"/>
    </source>
</evidence>
<dbReference type="PANTHER" id="PTHR12236:SF79">
    <property type="entry name" value="CUTICULAR PROTEIN 50CB-RELATED"/>
    <property type="match status" value="1"/>
</dbReference>
<evidence type="ECO:0008006" key="6">
    <source>
        <dbReference type="Google" id="ProtNLM"/>
    </source>
</evidence>
<sequence>MQSNGNYRFGYDVVHSSGSSFHKEQSTNGVKVGSYGLRDIDGRVRVVNYVADAQGFRADVRTNEPGVAPMKDPAGATISRSPPVGPVPPVAFTVDHTGDKSGTTEEEPCDCDDETVSPVTEPTSPIVEVSGTPEVPEVSVSTSSATLSVSTAAPPSTRAEPTETEGKPATRESEQTSPVAQTGGDVAPPEILSAGEDVTTKPPPRRPKPRPSVFPPVSTPGPLPASSAPPAVDANGSGESVPPAAKVPGAGSVTPPKRTAVHLPRYPFYVSGADVHIIGPTGFHPITMPSYHRRPGGLQVAFHGGFPFRVSSAARPFPHPAFSQPFGSSYFPRVPQLSYAPRQPLFPPAFYANPALASAFFHSAHLGHSLPSAAFPGFPFGQPYHAPFLPPVVTFPF</sequence>
<dbReference type="Pfam" id="PF00379">
    <property type="entry name" value="Chitin_bind_4"/>
    <property type="match status" value="1"/>
</dbReference>
<dbReference type="EMBL" id="JARKHS020030926">
    <property type="protein sequence ID" value="KAK8761611.1"/>
    <property type="molecule type" value="Genomic_DNA"/>
</dbReference>
<dbReference type="InterPro" id="IPR031311">
    <property type="entry name" value="CHIT_BIND_RR_consensus"/>
</dbReference>
<feature type="compositionally biased region" description="Basic and acidic residues" evidence="3">
    <location>
        <begin position="160"/>
        <end position="174"/>
    </location>
</feature>
<gene>
    <name evidence="4" type="ORF">V5799_027123</name>
</gene>
<dbReference type="GO" id="GO:0031012">
    <property type="term" value="C:extracellular matrix"/>
    <property type="evidence" value="ECO:0007669"/>
    <property type="project" value="TreeGrafter"/>
</dbReference>
<dbReference type="GO" id="GO:0042302">
    <property type="term" value="F:structural constituent of cuticle"/>
    <property type="evidence" value="ECO:0007669"/>
    <property type="project" value="UniProtKB-UniRule"/>
</dbReference>
<evidence type="ECO:0000313" key="4">
    <source>
        <dbReference type="EMBL" id="KAK8761611.1"/>
    </source>
</evidence>
<dbReference type="Proteomes" id="UP001321473">
    <property type="component" value="Unassembled WGS sequence"/>
</dbReference>
<dbReference type="InterPro" id="IPR000618">
    <property type="entry name" value="Insect_cuticle"/>
</dbReference>
<name>A0AAQ4DGM1_AMBAM</name>